<dbReference type="InterPro" id="IPR012349">
    <property type="entry name" value="Split_barrel_FMN-bd"/>
</dbReference>
<name>A0ABW2W6B8_9ACTN</name>
<comment type="caution">
    <text evidence="1">The sequence shown here is derived from an EMBL/GenBank/DDBJ whole genome shotgun (WGS) entry which is preliminary data.</text>
</comment>
<organism evidence="1 2">
    <name type="scientific">Streptomyces flavalbus</name>
    <dbReference type="NCBI Taxonomy" id="2665155"/>
    <lineage>
        <taxon>Bacteria</taxon>
        <taxon>Bacillati</taxon>
        <taxon>Actinomycetota</taxon>
        <taxon>Actinomycetes</taxon>
        <taxon>Kitasatosporales</taxon>
        <taxon>Streptomycetaceae</taxon>
        <taxon>Streptomyces</taxon>
    </lineage>
</organism>
<evidence type="ECO:0000313" key="1">
    <source>
        <dbReference type="EMBL" id="MFD0313079.1"/>
    </source>
</evidence>
<dbReference type="RefSeq" id="WP_381604650.1">
    <property type="nucleotide sequence ID" value="NZ_JBHTEB010000001.1"/>
</dbReference>
<sequence length="91" mass="10139">MRGDLRDGGRARVAFPSTRDVLLVDGEADTFTAAEAPEAVAGALRAKYGWDPRGDGASYAFFRVRPRTVQAYRGEREMRGRFLMREGAWTV</sequence>
<gene>
    <name evidence="1" type="ORF">ACFQZ6_02285</name>
</gene>
<reference evidence="2" key="1">
    <citation type="journal article" date="2019" name="Int. J. Syst. Evol. Microbiol.">
        <title>The Global Catalogue of Microorganisms (GCM) 10K type strain sequencing project: providing services to taxonomists for standard genome sequencing and annotation.</title>
        <authorList>
            <consortium name="The Broad Institute Genomics Platform"/>
            <consortium name="The Broad Institute Genome Sequencing Center for Infectious Disease"/>
            <person name="Wu L."/>
            <person name="Ma J."/>
        </authorList>
    </citation>
    <scope>NUCLEOTIDE SEQUENCE [LARGE SCALE GENOMIC DNA]</scope>
    <source>
        <strain evidence="2">CGMCC 4.7400</strain>
    </source>
</reference>
<dbReference type="EMBL" id="JBHTEB010000001">
    <property type="protein sequence ID" value="MFD0313079.1"/>
    <property type="molecule type" value="Genomic_DNA"/>
</dbReference>
<proteinExistence type="predicted"/>
<keyword evidence="2" id="KW-1185">Reference proteome</keyword>
<dbReference type="Proteomes" id="UP001597023">
    <property type="component" value="Unassembled WGS sequence"/>
</dbReference>
<protein>
    <submittedName>
        <fullName evidence="1">Uncharacterized protein</fullName>
    </submittedName>
</protein>
<evidence type="ECO:0000313" key="2">
    <source>
        <dbReference type="Proteomes" id="UP001597023"/>
    </source>
</evidence>
<accession>A0ABW2W6B8</accession>
<dbReference type="Gene3D" id="2.30.110.10">
    <property type="entry name" value="Electron Transport, Fmn-binding Protein, Chain A"/>
    <property type="match status" value="1"/>
</dbReference>